<keyword evidence="1" id="KW-0805">Transcription regulation</keyword>
<gene>
    <name evidence="5" type="ORF">SAMN05216287_1857</name>
</gene>
<feature type="domain" description="HTH merR-type" evidence="4">
    <location>
        <begin position="20"/>
        <end position="89"/>
    </location>
</feature>
<dbReference type="RefSeq" id="WP_090226905.1">
    <property type="nucleotide sequence ID" value="NZ_FNNU01000002.1"/>
</dbReference>
<evidence type="ECO:0000256" key="2">
    <source>
        <dbReference type="ARBA" id="ARBA00023125"/>
    </source>
</evidence>
<protein>
    <submittedName>
        <fullName evidence="5">DNA-binding transcriptional regulator, MerR family</fullName>
    </submittedName>
</protein>
<dbReference type="Gene3D" id="1.10.1660.10">
    <property type="match status" value="1"/>
</dbReference>
<evidence type="ECO:0000256" key="1">
    <source>
        <dbReference type="ARBA" id="ARBA00023015"/>
    </source>
</evidence>
<dbReference type="EMBL" id="FNNU01000002">
    <property type="protein sequence ID" value="SDW90584.1"/>
    <property type="molecule type" value="Genomic_DNA"/>
</dbReference>
<evidence type="ECO:0000256" key="3">
    <source>
        <dbReference type="ARBA" id="ARBA00023163"/>
    </source>
</evidence>
<dbReference type="Pfam" id="PF13411">
    <property type="entry name" value="MerR_1"/>
    <property type="match status" value="1"/>
</dbReference>
<dbReference type="InterPro" id="IPR047057">
    <property type="entry name" value="MerR_fam"/>
</dbReference>
<organism evidence="5 6">
    <name type="scientific">Pseudomonas kuykendallii</name>
    <dbReference type="NCBI Taxonomy" id="1007099"/>
    <lineage>
        <taxon>Bacteria</taxon>
        <taxon>Pseudomonadati</taxon>
        <taxon>Pseudomonadota</taxon>
        <taxon>Gammaproteobacteria</taxon>
        <taxon>Pseudomonadales</taxon>
        <taxon>Pseudomonadaceae</taxon>
        <taxon>Pseudomonas</taxon>
    </lineage>
</organism>
<keyword evidence="2 5" id="KW-0238">DNA-binding</keyword>
<dbReference type="PANTHER" id="PTHR30204">
    <property type="entry name" value="REDOX-CYCLING DRUG-SENSING TRANSCRIPTIONAL ACTIVATOR SOXR"/>
    <property type="match status" value="1"/>
</dbReference>
<accession>A0A1H2XDP4</accession>
<dbReference type="GO" id="GO:0003700">
    <property type="term" value="F:DNA-binding transcription factor activity"/>
    <property type="evidence" value="ECO:0007669"/>
    <property type="project" value="InterPro"/>
</dbReference>
<keyword evidence="3" id="KW-0804">Transcription</keyword>
<evidence type="ECO:0000313" key="6">
    <source>
        <dbReference type="Proteomes" id="UP000243778"/>
    </source>
</evidence>
<dbReference type="PROSITE" id="PS50937">
    <property type="entry name" value="HTH_MERR_2"/>
    <property type="match status" value="1"/>
</dbReference>
<dbReference type="GO" id="GO:0003677">
    <property type="term" value="F:DNA binding"/>
    <property type="evidence" value="ECO:0007669"/>
    <property type="project" value="UniProtKB-KW"/>
</dbReference>
<dbReference type="InterPro" id="IPR000551">
    <property type="entry name" value="MerR-type_HTH_dom"/>
</dbReference>
<dbReference type="AlphaFoldDB" id="A0A1H2XDP4"/>
<dbReference type="SUPFAM" id="SSF46955">
    <property type="entry name" value="Putative DNA-binding domain"/>
    <property type="match status" value="1"/>
</dbReference>
<proteinExistence type="predicted"/>
<evidence type="ECO:0000259" key="4">
    <source>
        <dbReference type="PROSITE" id="PS50937"/>
    </source>
</evidence>
<reference evidence="6" key="1">
    <citation type="submission" date="2016-10" db="EMBL/GenBank/DDBJ databases">
        <authorList>
            <person name="Varghese N."/>
            <person name="Submissions S."/>
        </authorList>
    </citation>
    <scope>NUCLEOTIDE SEQUENCE [LARGE SCALE GENOMIC DNA]</scope>
    <source>
        <strain evidence="6">NRRL B-59562</strain>
    </source>
</reference>
<sequence length="316" mass="34799">MTQFSHAASLASEALKRQELFPIREVSRLTGVNPVTLRAWERRYGLIEPTRTDSGHRLYSQADIDRVHSILGWLERGVAVSKVGTVLARGESVPKSMVAERAAVGGEWAEWQARVRRAVATFDEQGLERLYGLLFSSYPLPALFQDVLMPVWEELLVHQGEFGKTSEWLFLDGFLRGRALLRLQLTRSEDAARVLLVAVPGHCRELELLVAGVLLGGPDVSISLPGFGVPLNELLLIGEKLQPDAVVVFSHQPRDAGLPRQLSKLALMLDCPLLLAGAAADFAEAQLAGTPIGCLGSEGREMHKRLLRFLAERLDT</sequence>
<dbReference type="PANTHER" id="PTHR30204:SF67">
    <property type="entry name" value="HTH-TYPE TRANSCRIPTIONAL REGULATOR MLRA-RELATED"/>
    <property type="match status" value="1"/>
</dbReference>
<evidence type="ECO:0000313" key="5">
    <source>
        <dbReference type="EMBL" id="SDW90584.1"/>
    </source>
</evidence>
<dbReference type="SMART" id="SM00422">
    <property type="entry name" value="HTH_MERR"/>
    <property type="match status" value="1"/>
</dbReference>
<dbReference type="InterPro" id="IPR009061">
    <property type="entry name" value="DNA-bd_dom_put_sf"/>
</dbReference>
<dbReference type="Proteomes" id="UP000243778">
    <property type="component" value="Unassembled WGS sequence"/>
</dbReference>
<dbReference type="STRING" id="1007099.SAMN05216287_1857"/>
<dbReference type="CDD" id="cd01104">
    <property type="entry name" value="HTH_MlrA-CarA"/>
    <property type="match status" value="1"/>
</dbReference>
<name>A0A1H2XDP4_9PSED</name>
<keyword evidence="6" id="KW-1185">Reference proteome</keyword>
<dbReference type="OrthoDB" id="9800334at2"/>